<dbReference type="AlphaFoldDB" id="A0A0W0YRP6"/>
<dbReference type="RefSeq" id="WP_051544782.1">
    <property type="nucleotide sequence ID" value="NZ_CAAAJE010000032.1"/>
</dbReference>
<comment type="caution">
    <text evidence="1">The sequence shown here is derived from an EMBL/GenBank/DDBJ whole genome shotgun (WGS) entry which is preliminary data.</text>
</comment>
<proteinExistence type="predicted"/>
<dbReference type="STRING" id="28087.Lsai_0633"/>
<dbReference type="PATRIC" id="fig|28087.4.peg.677"/>
<dbReference type="Gene3D" id="1.10.620.20">
    <property type="entry name" value="Ribonucleotide Reductase, subunit A"/>
    <property type="match status" value="1"/>
</dbReference>
<dbReference type="EMBL" id="LNYV01000006">
    <property type="protein sequence ID" value="KTD59541.1"/>
    <property type="molecule type" value="Genomic_DNA"/>
</dbReference>
<dbReference type="Proteomes" id="UP000054621">
    <property type="component" value="Unassembled WGS sequence"/>
</dbReference>
<organism evidence="1 2">
    <name type="scientific">Legionella sainthelensi</name>
    <dbReference type="NCBI Taxonomy" id="28087"/>
    <lineage>
        <taxon>Bacteria</taxon>
        <taxon>Pseudomonadati</taxon>
        <taxon>Pseudomonadota</taxon>
        <taxon>Gammaproteobacteria</taxon>
        <taxon>Legionellales</taxon>
        <taxon>Legionellaceae</taxon>
        <taxon>Legionella</taxon>
    </lineage>
</organism>
<reference evidence="1 2" key="1">
    <citation type="submission" date="2015-11" db="EMBL/GenBank/DDBJ databases">
        <title>Genomic analysis of 38 Legionella species identifies large and diverse effector repertoires.</title>
        <authorList>
            <person name="Burstein D."/>
            <person name="Amaro F."/>
            <person name="Zusman T."/>
            <person name="Lifshitz Z."/>
            <person name="Cohen O."/>
            <person name="Gilbert J.A."/>
            <person name="Pupko T."/>
            <person name="Shuman H.A."/>
            <person name="Segal G."/>
        </authorList>
    </citation>
    <scope>NUCLEOTIDE SEQUENCE [LARGE SCALE GENOMIC DNA]</scope>
    <source>
        <strain evidence="1 2">Mt.St.Helens-4</strain>
    </source>
</reference>
<dbReference type="InterPro" id="IPR025859">
    <property type="entry name" value="AurF/CmlI"/>
</dbReference>
<dbReference type="InterPro" id="IPR012348">
    <property type="entry name" value="RNR-like"/>
</dbReference>
<dbReference type="eggNOG" id="ENOG502Z9VP">
    <property type="taxonomic scope" value="Bacteria"/>
</dbReference>
<dbReference type="GO" id="GO:0016491">
    <property type="term" value="F:oxidoreductase activity"/>
    <property type="evidence" value="ECO:0007669"/>
    <property type="project" value="InterPro"/>
</dbReference>
<dbReference type="OrthoDB" id="8437084at2"/>
<name>A0A0W0YRP6_9GAMM</name>
<accession>A0A0W0YRP6</accession>
<evidence type="ECO:0000313" key="2">
    <source>
        <dbReference type="Proteomes" id="UP000054621"/>
    </source>
</evidence>
<evidence type="ECO:0000313" key="1">
    <source>
        <dbReference type="EMBL" id="KTD59541.1"/>
    </source>
</evidence>
<dbReference type="Pfam" id="PF11583">
    <property type="entry name" value="AurF"/>
    <property type="match status" value="1"/>
</dbReference>
<protein>
    <submittedName>
        <fullName evidence="1">p-aminobenzoate N-oxygenase AurF</fullName>
    </submittedName>
</protein>
<sequence length="320" mass="37585">MSSVISEINLLKNTPFTVYQQKWDSRSSVRSRPEKCIDFNLEGYFFPSDKQPILLNEEVQALGESVKKDILLQSFFKYLNDIVHLEVKLINHACHLIIYEQLPISYPEETKLNAYTVLIDEYYHVYVAKNMMMQLDRQFPNRKKFNYPLSDSYNAVLQIKNKLPGKYHAIFEILAVCIFETTLVRELVEFFNSPNVHPSIKFYVNDHMNDESRHYGYFYDLLAYTWANLPQDYQERIGDHLASFVTLYLHINSDKQFNLELLNSLFENEDKSVKLVNQLYQGFEITPELPIVKNVIQVLQKTGILDHDSVKKSFNNLALI</sequence>
<gene>
    <name evidence="1" type="ORF">Lsai_0633</name>
</gene>